<feature type="signal peptide" evidence="3">
    <location>
        <begin position="1"/>
        <end position="18"/>
    </location>
</feature>
<proteinExistence type="predicted"/>
<comment type="caution">
    <text evidence="4">The sequence shown here is derived from an EMBL/GenBank/DDBJ whole genome shotgun (WGS) entry which is preliminary data.</text>
</comment>
<evidence type="ECO:0000313" key="5">
    <source>
        <dbReference type="Proteomes" id="UP000827092"/>
    </source>
</evidence>
<evidence type="ECO:0008006" key="6">
    <source>
        <dbReference type="Google" id="ProtNLM"/>
    </source>
</evidence>
<keyword evidence="2" id="KW-0812">Transmembrane</keyword>
<feature type="region of interest" description="Disordered" evidence="1">
    <location>
        <begin position="272"/>
        <end position="325"/>
    </location>
</feature>
<accession>A0AAV6U375</accession>
<keyword evidence="2" id="KW-1133">Transmembrane helix</keyword>
<feature type="compositionally biased region" description="Basic and acidic residues" evidence="1">
    <location>
        <begin position="300"/>
        <end position="317"/>
    </location>
</feature>
<protein>
    <recommendedName>
        <fullName evidence="6">EB domain-containing protein</fullName>
    </recommendedName>
</protein>
<evidence type="ECO:0000313" key="4">
    <source>
        <dbReference type="EMBL" id="KAG8178414.1"/>
    </source>
</evidence>
<reference evidence="4 5" key="1">
    <citation type="journal article" date="2022" name="Nat. Ecol. Evol.">
        <title>A masculinizing supergene underlies an exaggerated male reproductive morph in a spider.</title>
        <authorList>
            <person name="Hendrickx F."/>
            <person name="De Corte Z."/>
            <person name="Sonet G."/>
            <person name="Van Belleghem S.M."/>
            <person name="Kostlbacher S."/>
            <person name="Vangestel C."/>
        </authorList>
    </citation>
    <scope>NUCLEOTIDE SEQUENCE [LARGE SCALE GENOMIC DNA]</scope>
    <source>
        <strain evidence="4">W744_W776</strain>
    </source>
</reference>
<dbReference type="AlphaFoldDB" id="A0AAV6U375"/>
<evidence type="ECO:0000256" key="1">
    <source>
        <dbReference type="SAM" id="MobiDB-lite"/>
    </source>
</evidence>
<evidence type="ECO:0000256" key="3">
    <source>
        <dbReference type="SAM" id="SignalP"/>
    </source>
</evidence>
<feature type="transmembrane region" description="Helical" evidence="2">
    <location>
        <begin position="235"/>
        <end position="253"/>
    </location>
</feature>
<keyword evidence="2" id="KW-0472">Membrane</keyword>
<dbReference type="EMBL" id="JAFNEN010000699">
    <property type="protein sequence ID" value="KAG8178414.1"/>
    <property type="molecule type" value="Genomic_DNA"/>
</dbReference>
<gene>
    <name evidence="4" type="ORF">JTE90_000929</name>
</gene>
<evidence type="ECO:0000256" key="2">
    <source>
        <dbReference type="SAM" id="Phobius"/>
    </source>
</evidence>
<dbReference type="Proteomes" id="UP000827092">
    <property type="component" value="Unassembled WGS sequence"/>
</dbReference>
<organism evidence="4 5">
    <name type="scientific">Oedothorax gibbosus</name>
    <dbReference type="NCBI Taxonomy" id="931172"/>
    <lineage>
        <taxon>Eukaryota</taxon>
        <taxon>Metazoa</taxon>
        <taxon>Ecdysozoa</taxon>
        <taxon>Arthropoda</taxon>
        <taxon>Chelicerata</taxon>
        <taxon>Arachnida</taxon>
        <taxon>Araneae</taxon>
        <taxon>Araneomorphae</taxon>
        <taxon>Entelegynae</taxon>
        <taxon>Araneoidea</taxon>
        <taxon>Linyphiidae</taxon>
        <taxon>Erigoninae</taxon>
        <taxon>Oedothorax</taxon>
    </lineage>
</organism>
<name>A0AAV6U375_9ARAC</name>
<keyword evidence="3" id="KW-0732">Signal</keyword>
<sequence length="325" mass="36564">MSALLLFLLPMLVVSCSATHPSPVLRLTKRSPLSSLRCSAHEDCSTDLPGSVCVHESCVCPQGYLPDGCFRVGAGRLGQPCEAASQCGEVPCRGGRCGCPEGYQPFSGVAGGTPLCLLWHRPTRMVDRCRSSEECRRNDPHSVCKKRWCQCAQGHQLFETVLFGRRHRCFETTSQQCSNTGQCTQLEQTLDRHCTCLYGFCHCLADANFTMFDLPPHNTNWYQRWKKDIVLATRLLFVTVVLFFVPCFIYVTLGMRERSRHLFSQLAHHPPPPSVHYHRQRRSVSQCPPPRTGQVQATPVREDPPPSYDEIVRKDDPPPPYQACS</sequence>
<keyword evidence="5" id="KW-1185">Reference proteome</keyword>
<feature type="chain" id="PRO_5043608165" description="EB domain-containing protein" evidence="3">
    <location>
        <begin position="19"/>
        <end position="325"/>
    </location>
</feature>